<accession>A0A1L7WJW2</accession>
<evidence type="ECO:0000256" key="6">
    <source>
        <dbReference type="ARBA" id="ARBA00023136"/>
    </source>
</evidence>
<dbReference type="SUPFAM" id="SSF103473">
    <property type="entry name" value="MFS general substrate transporter"/>
    <property type="match status" value="1"/>
</dbReference>
<comment type="catalytic activity">
    <reaction evidence="7">
        <text>myo-inositol(out) + H(+)(out) = myo-inositol(in) + H(+)(in)</text>
        <dbReference type="Rhea" id="RHEA:60364"/>
        <dbReference type="ChEBI" id="CHEBI:15378"/>
        <dbReference type="ChEBI" id="CHEBI:17268"/>
    </reaction>
</comment>
<keyword evidence="4 10" id="KW-0812">Transmembrane</keyword>
<keyword evidence="6 10" id="KW-0472">Membrane</keyword>
<comment type="subcellular location">
    <subcellularLocation>
        <location evidence="1">Membrane</location>
        <topology evidence="1">Multi-pass membrane protein</topology>
    </subcellularLocation>
</comment>
<dbReference type="PRINTS" id="PR00171">
    <property type="entry name" value="SUGRTRNSPORT"/>
</dbReference>
<dbReference type="GO" id="GO:0005366">
    <property type="term" value="F:myo-inositol:proton symporter activity"/>
    <property type="evidence" value="ECO:0007669"/>
    <property type="project" value="TreeGrafter"/>
</dbReference>
<proteinExistence type="inferred from homology"/>
<feature type="transmembrane region" description="Helical" evidence="10">
    <location>
        <begin position="430"/>
        <end position="450"/>
    </location>
</feature>
<feature type="transmembrane region" description="Helical" evidence="10">
    <location>
        <begin position="378"/>
        <end position="400"/>
    </location>
</feature>
<feature type="transmembrane region" description="Helical" evidence="10">
    <location>
        <begin position="313"/>
        <end position="337"/>
    </location>
</feature>
<feature type="transmembrane region" description="Helical" evidence="10">
    <location>
        <begin position="173"/>
        <end position="195"/>
    </location>
</feature>
<evidence type="ECO:0000256" key="1">
    <source>
        <dbReference type="ARBA" id="ARBA00004141"/>
    </source>
</evidence>
<protein>
    <submittedName>
        <fullName evidence="12">Related to myo-inositol transporter</fullName>
    </submittedName>
</protein>
<evidence type="ECO:0000259" key="11">
    <source>
        <dbReference type="PROSITE" id="PS50850"/>
    </source>
</evidence>
<feature type="transmembrane region" description="Helical" evidence="10">
    <location>
        <begin position="115"/>
        <end position="134"/>
    </location>
</feature>
<dbReference type="PROSITE" id="PS00217">
    <property type="entry name" value="SUGAR_TRANSPORT_2"/>
    <property type="match status" value="1"/>
</dbReference>
<feature type="region of interest" description="Disordered" evidence="9">
    <location>
        <begin position="1"/>
        <end position="22"/>
    </location>
</feature>
<evidence type="ECO:0000256" key="5">
    <source>
        <dbReference type="ARBA" id="ARBA00022989"/>
    </source>
</evidence>
<keyword evidence="13" id="KW-1185">Reference proteome</keyword>
<dbReference type="GO" id="GO:1904679">
    <property type="term" value="P:myo-inositol import across plasma membrane"/>
    <property type="evidence" value="ECO:0007669"/>
    <property type="project" value="TreeGrafter"/>
</dbReference>
<feature type="transmembrane region" description="Helical" evidence="10">
    <location>
        <begin position="87"/>
        <end position="108"/>
    </location>
</feature>
<evidence type="ECO:0000313" key="13">
    <source>
        <dbReference type="Proteomes" id="UP000184330"/>
    </source>
</evidence>
<dbReference type="InterPro" id="IPR050814">
    <property type="entry name" value="Myo-inositol_Transporter"/>
</dbReference>
<dbReference type="InterPro" id="IPR005829">
    <property type="entry name" value="Sugar_transporter_CS"/>
</dbReference>
<feature type="transmembrane region" description="Helical" evidence="10">
    <location>
        <begin position="207"/>
        <end position="226"/>
    </location>
</feature>
<dbReference type="Proteomes" id="UP000184330">
    <property type="component" value="Unassembled WGS sequence"/>
</dbReference>
<feature type="domain" description="Major facilitator superfamily (MFS) profile" evidence="11">
    <location>
        <begin position="47"/>
        <end position="482"/>
    </location>
</feature>
<evidence type="ECO:0000256" key="7">
    <source>
        <dbReference type="ARBA" id="ARBA00049119"/>
    </source>
</evidence>
<dbReference type="OrthoDB" id="6339427at2759"/>
<dbReference type="Gene3D" id="1.20.1250.20">
    <property type="entry name" value="MFS general substrate transporter like domains"/>
    <property type="match status" value="1"/>
</dbReference>
<feature type="transmembrane region" description="Helical" evidence="10">
    <location>
        <begin position="140"/>
        <end position="161"/>
    </location>
</feature>
<dbReference type="InterPro" id="IPR020846">
    <property type="entry name" value="MFS_dom"/>
</dbReference>
<dbReference type="AlphaFoldDB" id="A0A1L7WJW2"/>
<sequence length="482" mass="51955">MADSAEEPLMRHEDGVDEEPNQDVDLSDVSLLLEKNLRHPGIFVWLLTLSAGISGLLFGYDTGVISATLISIKSSLGHPLTTLDKSLITSATALFALFISPISGILADSLGRKRVVLLADTAFILGAVMQAITFSVPGMIIGRSIVGLAVGAGSFVAPLYIAELAPAKFRGRLITLNVLFITMGQVVAYVVGWAFTQWGRESTGWRWMVGLGAVPAAVQCAVMIFMPETPRWLVMVDRKNEARGTLSKVYGGGRDIQGMVDHVLKGIEVEVREEEEAKRGRMRAQTKKEQNAWLAGSKDIWGELFKSPGNRRALTIACLLQGLQQLCGFNSLMYFSATIFNILGFSNPTLTSLSVAVTNFVLTVAALVLIDRIGRRRILLYSIPIMAVGLLLCSAGFIFITMPVDLIADNPSSSASAHESVPLSERTAPLLVLASIMLYVAAYALGLGNVPWMQSELFPLNVRSLGSGISIELLSEVSPTAL</sequence>
<evidence type="ECO:0000256" key="10">
    <source>
        <dbReference type="SAM" id="Phobius"/>
    </source>
</evidence>
<dbReference type="InterPro" id="IPR005828">
    <property type="entry name" value="MFS_sugar_transport-like"/>
</dbReference>
<dbReference type="PROSITE" id="PS00216">
    <property type="entry name" value="SUGAR_TRANSPORT_1"/>
    <property type="match status" value="2"/>
</dbReference>
<evidence type="ECO:0000256" key="3">
    <source>
        <dbReference type="ARBA" id="ARBA00022448"/>
    </source>
</evidence>
<dbReference type="InterPro" id="IPR036259">
    <property type="entry name" value="MFS_trans_sf"/>
</dbReference>
<evidence type="ECO:0000256" key="4">
    <source>
        <dbReference type="ARBA" id="ARBA00022692"/>
    </source>
</evidence>
<dbReference type="NCBIfam" id="TIGR00879">
    <property type="entry name" value="SP"/>
    <property type="match status" value="1"/>
</dbReference>
<dbReference type="EMBL" id="FJOG01000003">
    <property type="protein sequence ID" value="CZR53060.1"/>
    <property type="molecule type" value="Genomic_DNA"/>
</dbReference>
<dbReference type="InterPro" id="IPR003663">
    <property type="entry name" value="Sugar/inositol_transpt"/>
</dbReference>
<evidence type="ECO:0000256" key="9">
    <source>
        <dbReference type="SAM" id="MobiDB-lite"/>
    </source>
</evidence>
<feature type="transmembrane region" description="Helical" evidence="10">
    <location>
        <begin position="42"/>
        <end position="67"/>
    </location>
</feature>
<dbReference type="GO" id="GO:0016020">
    <property type="term" value="C:membrane"/>
    <property type="evidence" value="ECO:0007669"/>
    <property type="project" value="UniProtKB-SubCell"/>
</dbReference>
<name>A0A1L7WJW2_9HELO</name>
<comment type="similarity">
    <text evidence="2 8">Belongs to the major facilitator superfamily. Sugar transporter (TC 2.A.1.1) family.</text>
</comment>
<dbReference type="PANTHER" id="PTHR48020:SF12">
    <property type="entry name" value="PROTON MYO-INOSITOL COTRANSPORTER"/>
    <property type="match status" value="1"/>
</dbReference>
<dbReference type="Pfam" id="PF00083">
    <property type="entry name" value="Sugar_tr"/>
    <property type="match status" value="1"/>
</dbReference>
<reference evidence="12 13" key="1">
    <citation type="submission" date="2016-03" db="EMBL/GenBank/DDBJ databases">
        <authorList>
            <person name="Ploux O."/>
        </authorList>
    </citation>
    <scope>NUCLEOTIDE SEQUENCE [LARGE SCALE GENOMIC DNA]</scope>
    <source>
        <strain evidence="12 13">UAMH 11012</strain>
    </source>
</reference>
<keyword evidence="5 10" id="KW-1133">Transmembrane helix</keyword>
<gene>
    <name evidence="12" type="ORF">PAC_02938</name>
</gene>
<keyword evidence="3 8" id="KW-0813">Transport</keyword>
<evidence type="ECO:0000313" key="12">
    <source>
        <dbReference type="EMBL" id="CZR53060.1"/>
    </source>
</evidence>
<dbReference type="FunFam" id="1.20.1250.20:FF:000073">
    <property type="entry name" value="MFS myo-inositol transporter, putative"/>
    <property type="match status" value="1"/>
</dbReference>
<organism evidence="12 13">
    <name type="scientific">Phialocephala subalpina</name>
    <dbReference type="NCBI Taxonomy" id="576137"/>
    <lineage>
        <taxon>Eukaryota</taxon>
        <taxon>Fungi</taxon>
        <taxon>Dikarya</taxon>
        <taxon>Ascomycota</taxon>
        <taxon>Pezizomycotina</taxon>
        <taxon>Leotiomycetes</taxon>
        <taxon>Helotiales</taxon>
        <taxon>Mollisiaceae</taxon>
        <taxon>Phialocephala</taxon>
        <taxon>Phialocephala fortinii species complex</taxon>
    </lineage>
</organism>
<evidence type="ECO:0000256" key="2">
    <source>
        <dbReference type="ARBA" id="ARBA00010992"/>
    </source>
</evidence>
<feature type="transmembrane region" description="Helical" evidence="10">
    <location>
        <begin position="349"/>
        <end position="371"/>
    </location>
</feature>
<dbReference type="PROSITE" id="PS50850">
    <property type="entry name" value="MFS"/>
    <property type="match status" value="1"/>
</dbReference>
<dbReference type="PANTHER" id="PTHR48020">
    <property type="entry name" value="PROTON MYO-INOSITOL COTRANSPORTER"/>
    <property type="match status" value="1"/>
</dbReference>
<evidence type="ECO:0000256" key="8">
    <source>
        <dbReference type="RuleBase" id="RU003346"/>
    </source>
</evidence>